<protein>
    <submittedName>
        <fullName evidence="12">Mevalonate kinase</fullName>
    </submittedName>
</protein>
<sequence length="328" mass="35497">MIKKATIKIEWIGNFKVKKPGIGESHAKVILLGEHAVVYGQPAIALPLPDLAMTVKIEPREAGQIILAQAYRGPLEAMAEVYEGIRQLIIRLLQYFDEPNMPFTMSITSNIPQERGMGSSAATAIAIVRGFFDYFNKKLSKQALQRWASIEESITHGSPSGLDTATVANDQAIWFIKGKQPEKINMSLDATLIIADTGIQGQTGLAVSVVREHLLNEPQSAQHHIDKIGEIAKHTRTAISENNVLKLGQFMNKAQKHLSALGISHPKLDELISAAREAGALGAKLTGGGVGGTMIALTQNAEQTTHVLTALEAAGAQEVWTQTYSHNN</sequence>
<evidence type="ECO:0000256" key="5">
    <source>
        <dbReference type="ARBA" id="ARBA00022777"/>
    </source>
</evidence>
<comment type="pathway">
    <text evidence="9">Isoprenoid biosynthesis; isopentenyl diphosphate biosynthesis via mevalonate pathway; isopentenyl diphosphate from (R)-mevalonate: step 1/3.</text>
</comment>
<dbReference type="Gene3D" id="3.30.70.890">
    <property type="entry name" value="GHMP kinase, C-terminal domain"/>
    <property type="match status" value="1"/>
</dbReference>
<evidence type="ECO:0000256" key="7">
    <source>
        <dbReference type="ARBA" id="ARBA00022842"/>
    </source>
</evidence>
<keyword evidence="8" id="KW-0443">Lipid metabolism</keyword>
<dbReference type="Pfam" id="PF08544">
    <property type="entry name" value="GHMP_kinases_C"/>
    <property type="match status" value="1"/>
</dbReference>
<dbReference type="Proteomes" id="UP000199268">
    <property type="component" value="Unassembled WGS sequence"/>
</dbReference>
<evidence type="ECO:0000256" key="4">
    <source>
        <dbReference type="ARBA" id="ARBA00022741"/>
    </source>
</evidence>
<dbReference type="GO" id="GO:0005524">
    <property type="term" value="F:ATP binding"/>
    <property type="evidence" value="ECO:0007669"/>
    <property type="project" value="UniProtKB-KW"/>
</dbReference>
<dbReference type="SUPFAM" id="SSF55060">
    <property type="entry name" value="GHMP Kinase, C-terminal domain"/>
    <property type="match status" value="1"/>
</dbReference>
<dbReference type="EMBL" id="FMAO01000001">
    <property type="protein sequence ID" value="SCB74220.1"/>
    <property type="molecule type" value="Genomic_DNA"/>
</dbReference>
<dbReference type="STRING" id="1505725.GA0061074_101165"/>
<keyword evidence="5 12" id="KW-0418">Kinase</keyword>
<keyword evidence="4" id="KW-0547">Nucleotide-binding</keyword>
<name>A0A1C3YVX4_9LACO</name>
<keyword evidence="1" id="KW-0963">Cytoplasm</keyword>
<dbReference type="GO" id="GO:0019287">
    <property type="term" value="P:isopentenyl diphosphate biosynthetic process, mevalonate pathway"/>
    <property type="evidence" value="ECO:0007669"/>
    <property type="project" value="UniProtKB-UniPathway"/>
</dbReference>
<evidence type="ECO:0000256" key="9">
    <source>
        <dbReference type="ARBA" id="ARBA00029438"/>
    </source>
</evidence>
<organism evidence="12 13">
    <name type="scientific">Weissella bombi</name>
    <dbReference type="NCBI Taxonomy" id="1505725"/>
    <lineage>
        <taxon>Bacteria</taxon>
        <taxon>Bacillati</taxon>
        <taxon>Bacillota</taxon>
        <taxon>Bacilli</taxon>
        <taxon>Lactobacillales</taxon>
        <taxon>Lactobacillaceae</taxon>
        <taxon>Weissella</taxon>
    </lineage>
</organism>
<evidence type="ECO:0000256" key="6">
    <source>
        <dbReference type="ARBA" id="ARBA00022840"/>
    </source>
</evidence>
<keyword evidence="3" id="KW-0808">Transferase</keyword>
<keyword evidence="6" id="KW-0067">ATP-binding</keyword>
<evidence type="ECO:0000259" key="10">
    <source>
        <dbReference type="Pfam" id="PF00288"/>
    </source>
</evidence>
<dbReference type="AlphaFoldDB" id="A0A1C3YVX4"/>
<evidence type="ECO:0000256" key="3">
    <source>
        <dbReference type="ARBA" id="ARBA00022679"/>
    </source>
</evidence>
<feature type="domain" description="GHMP kinase C-terminal" evidence="11">
    <location>
        <begin position="238"/>
        <end position="315"/>
    </location>
</feature>
<dbReference type="NCBIfam" id="TIGR00549">
    <property type="entry name" value="mevalon_kin"/>
    <property type="match status" value="1"/>
</dbReference>
<dbReference type="PANTHER" id="PTHR43290">
    <property type="entry name" value="MEVALONATE KINASE"/>
    <property type="match status" value="1"/>
</dbReference>
<accession>A0A1C3YVX4</accession>
<dbReference type="PANTHER" id="PTHR43290:SF2">
    <property type="entry name" value="MEVALONATE KINASE"/>
    <property type="match status" value="1"/>
</dbReference>
<dbReference type="PRINTS" id="PR00959">
    <property type="entry name" value="MEVGALKINASE"/>
</dbReference>
<dbReference type="Pfam" id="PF00288">
    <property type="entry name" value="GHMP_kinases_N"/>
    <property type="match status" value="1"/>
</dbReference>
<evidence type="ECO:0000259" key="11">
    <source>
        <dbReference type="Pfam" id="PF08544"/>
    </source>
</evidence>
<dbReference type="SUPFAM" id="SSF54211">
    <property type="entry name" value="Ribosomal protein S5 domain 2-like"/>
    <property type="match status" value="1"/>
</dbReference>
<dbReference type="InterPro" id="IPR006204">
    <property type="entry name" value="GHMP_kinase_N_dom"/>
</dbReference>
<dbReference type="Gene3D" id="3.30.230.10">
    <property type="match status" value="1"/>
</dbReference>
<reference evidence="13" key="1">
    <citation type="submission" date="2016-08" db="EMBL/GenBank/DDBJ databases">
        <authorList>
            <person name="Varghese N."/>
            <person name="Submissions Spin"/>
        </authorList>
    </citation>
    <scope>NUCLEOTIDE SEQUENCE [LARGE SCALE GENOMIC DNA]</scope>
    <source>
        <strain evidence="13">R-53094</strain>
    </source>
</reference>
<evidence type="ECO:0000256" key="1">
    <source>
        <dbReference type="ARBA" id="ARBA00022490"/>
    </source>
</evidence>
<dbReference type="UniPathway" id="UPA00057">
    <property type="reaction ID" value="UER00098"/>
</dbReference>
<dbReference type="InterPro" id="IPR036554">
    <property type="entry name" value="GHMP_kinase_C_sf"/>
</dbReference>
<keyword evidence="7" id="KW-0460">Magnesium</keyword>
<dbReference type="InterPro" id="IPR013750">
    <property type="entry name" value="GHMP_kinase_C_dom"/>
</dbReference>
<dbReference type="GO" id="GO:0004496">
    <property type="term" value="F:mevalonate kinase activity"/>
    <property type="evidence" value="ECO:0007669"/>
    <property type="project" value="InterPro"/>
</dbReference>
<feature type="domain" description="GHMP kinase N-terminal" evidence="10">
    <location>
        <begin position="89"/>
        <end position="166"/>
    </location>
</feature>
<evidence type="ECO:0000313" key="12">
    <source>
        <dbReference type="EMBL" id="SCB74220.1"/>
    </source>
</evidence>
<keyword evidence="13" id="KW-1185">Reference proteome</keyword>
<dbReference type="InterPro" id="IPR014721">
    <property type="entry name" value="Ribsml_uS5_D2-typ_fold_subgr"/>
</dbReference>
<keyword evidence="2" id="KW-0444">Lipid biosynthesis</keyword>
<dbReference type="InterPro" id="IPR020568">
    <property type="entry name" value="Ribosomal_Su5_D2-typ_SF"/>
</dbReference>
<dbReference type="InterPro" id="IPR006205">
    <property type="entry name" value="Mev_gal_kin"/>
</dbReference>
<evidence type="ECO:0000256" key="8">
    <source>
        <dbReference type="ARBA" id="ARBA00023098"/>
    </source>
</evidence>
<evidence type="ECO:0000313" key="13">
    <source>
        <dbReference type="Proteomes" id="UP000199268"/>
    </source>
</evidence>
<proteinExistence type="predicted"/>
<dbReference type="RefSeq" id="WP_240005842.1">
    <property type="nucleotide sequence ID" value="NZ_BJEE01000002.1"/>
</dbReference>
<gene>
    <name evidence="12" type="ORF">GA0061074_101165</name>
</gene>
<dbReference type="GO" id="GO:0005829">
    <property type="term" value="C:cytosol"/>
    <property type="evidence" value="ECO:0007669"/>
    <property type="project" value="TreeGrafter"/>
</dbReference>
<evidence type="ECO:0000256" key="2">
    <source>
        <dbReference type="ARBA" id="ARBA00022516"/>
    </source>
</evidence>